<name>A0AAW2SV51_9LAMI</name>
<dbReference type="InterPro" id="IPR019557">
    <property type="entry name" value="AminoTfrase-like_pln_mobile"/>
</dbReference>
<evidence type="ECO:0000259" key="1">
    <source>
        <dbReference type="Pfam" id="PF10536"/>
    </source>
</evidence>
<comment type="caution">
    <text evidence="2">The sequence shown here is derived from an EMBL/GenBank/DDBJ whole genome shotgun (WGS) entry which is preliminary data.</text>
</comment>
<feature type="domain" description="Aminotransferase-like plant mobile" evidence="1">
    <location>
        <begin position="153"/>
        <end position="236"/>
    </location>
</feature>
<dbReference type="EMBL" id="JACGWM010000001">
    <property type="protein sequence ID" value="KAL0396313.1"/>
    <property type="molecule type" value="Genomic_DNA"/>
</dbReference>
<dbReference type="AlphaFoldDB" id="A0AAW2SV51"/>
<sequence>MVIFDLPENSATPKDIGSELRMYLVDAEINCAISKYMMLFMLRCLPMFTIPMSSRLPMTGYVYNEVVPSALELNGVDEKRERFIPRSSKYLLYACDLLQSVDDNQCPNVLIDKRVKFWSKKTTKYHPPPSHKEKTMVWSKSTHNPLGDIPIHERRSTTEEALFTKLCIERSMKEEAHLAAYLACWLCVFVLPGKDVNSIRPSTFKMASLMASGRRVNLAIPVLANIYEALNIVATSPDTSPYKVLLFLFTTSMHG</sequence>
<gene>
    <name evidence="2" type="ORF">Scaly_0079700</name>
</gene>
<dbReference type="PANTHER" id="PTHR36607">
    <property type="entry name" value="1,2-DIHYDROXY-3-KETO-5-METHYLTHIOPENTENE DIOXYGENASE 4"/>
    <property type="match status" value="1"/>
</dbReference>
<reference evidence="2" key="1">
    <citation type="submission" date="2020-06" db="EMBL/GenBank/DDBJ databases">
        <authorList>
            <person name="Li T."/>
            <person name="Hu X."/>
            <person name="Zhang T."/>
            <person name="Song X."/>
            <person name="Zhang H."/>
            <person name="Dai N."/>
            <person name="Sheng W."/>
            <person name="Hou X."/>
            <person name="Wei L."/>
        </authorList>
    </citation>
    <scope>NUCLEOTIDE SEQUENCE</scope>
    <source>
        <strain evidence="2">KEN8</strain>
        <tissue evidence="2">Leaf</tissue>
    </source>
</reference>
<accession>A0AAW2SV51</accession>
<organism evidence="2">
    <name type="scientific">Sesamum calycinum</name>
    <dbReference type="NCBI Taxonomy" id="2727403"/>
    <lineage>
        <taxon>Eukaryota</taxon>
        <taxon>Viridiplantae</taxon>
        <taxon>Streptophyta</taxon>
        <taxon>Embryophyta</taxon>
        <taxon>Tracheophyta</taxon>
        <taxon>Spermatophyta</taxon>
        <taxon>Magnoliopsida</taxon>
        <taxon>eudicotyledons</taxon>
        <taxon>Gunneridae</taxon>
        <taxon>Pentapetalae</taxon>
        <taxon>asterids</taxon>
        <taxon>lamiids</taxon>
        <taxon>Lamiales</taxon>
        <taxon>Pedaliaceae</taxon>
        <taxon>Sesamum</taxon>
    </lineage>
</organism>
<dbReference type="Pfam" id="PF10536">
    <property type="entry name" value="PMD"/>
    <property type="match status" value="1"/>
</dbReference>
<proteinExistence type="predicted"/>
<dbReference type="PANTHER" id="PTHR36607:SF20">
    <property type="entry name" value="AMINOTRANSFERASE-LIKE PLANT MOBILE DOMAIN-CONTAINING PROTEIN"/>
    <property type="match status" value="1"/>
</dbReference>
<evidence type="ECO:0000313" key="2">
    <source>
        <dbReference type="EMBL" id="KAL0396313.1"/>
    </source>
</evidence>
<protein>
    <recommendedName>
        <fullName evidence="1">Aminotransferase-like plant mobile domain-containing protein</fullName>
    </recommendedName>
</protein>
<reference evidence="2" key="2">
    <citation type="journal article" date="2024" name="Plant">
        <title>Genomic evolution and insights into agronomic trait innovations of Sesamum species.</title>
        <authorList>
            <person name="Miao H."/>
            <person name="Wang L."/>
            <person name="Qu L."/>
            <person name="Liu H."/>
            <person name="Sun Y."/>
            <person name="Le M."/>
            <person name="Wang Q."/>
            <person name="Wei S."/>
            <person name="Zheng Y."/>
            <person name="Lin W."/>
            <person name="Duan Y."/>
            <person name="Cao H."/>
            <person name="Xiong S."/>
            <person name="Wang X."/>
            <person name="Wei L."/>
            <person name="Li C."/>
            <person name="Ma Q."/>
            <person name="Ju M."/>
            <person name="Zhao R."/>
            <person name="Li G."/>
            <person name="Mu C."/>
            <person name="Tian Q."/>
            <person name="Mei H."/>
            <person name="Zhang T."/>
            <person name="Gao T."/>
            <person name="Zhang H."/>
        </authorList>
    </citation>
    <scope>NUCLEOTIDE SEQUENCE</scope>
    <source>
        <strain evidence="2">KEN8</strain>
    </source>
</reference>